<dbReference type="EMBL" id="JBHSSW010000066">
    <property type="protein sequence ID" value="MFC6199727.1"/>
    <property type="molecule type" value="Genomic_DNA"/>
</dbReference>
<dbReference type="RefSeq" id="WP_377381086.1">
    <property type="nucleotide sequence ID" value="NZ_JBHSSW010000066.1"/>
</dbReference>
<comment type="caution">
    <text evidence="5">The sequence shown here is derived from an EMBL/GenBank/DDBJ whole genome shotgun (WGS) entry which is preliminary data.</text>
</comment>
<dbReference type="SMART" id="SM00822">
    <property type="entry name" value="PKS_KR"/>
    <property type="match status" value="1"/>
</dbReference>
<dbReference type="PANTHER" id="PTHR24322:SF736">
    <property type="entry name" value="RETINOL DEHYDROGENASE 10"/>
    <property type="match status" value="1"/>
</dbReference>
<dbReference type="InterPro" id="IPR057326">
    <property type="entry name" value="KR_dom"/>
</dbReference>
<dbReference type="Pfam" id="PF00106">
    <property type="entry name" value="adh_short"/>
    <property type="match status" value="1"/>
</dbReference>
<evidence type="ECO:0000313" key="5">
    <source>
        <dbReference type="EMBL" id="MFC6199727.1"/>
    </source>
</evidence>
<dbReference type="PANTHER" id="PTHR24322">
    <property type="entry name" value="PKSB"/>
    <property type="match status" value="1"/>
</dbReference>
<evidence type="ECO:0000256" key="3">
    <source>
        <dbReference type="RuleBase" id="RU000363"/>
    </source>
</evidence>
<dbReference type="SUPFAM" id="SSF51735">
    <property type="entry name" value="NAD(P)-binding Rossmann-fold domains"/>
    <property type="match status" value="1"/>
</dbReference>
<evidence type="ECO:0000256" key="1">
    <source>
        <dbReference type="ARBA" id="ARBA00006484"/>
    </source>
</evidence>
<sequence length="299" mass="31759">MKDFKDSVAVVTGGASGLGFALAKAAQARGAKLVIADIREDALEAAEAELSGGGDVMTFRVDVSKGEELQALADATIEHFGKVNMLFNNAGIFASGLTWETSEEEYDWVIGVNQRSVFNGIRSFVPLMLKQNDPCHVITVSSGAGITVNPGFCTYSMTKHAVVGLTEALYLDLQAQGAENIGVTIVMPGMSQSGIMSPEKTTPNALQKEVGNRKSNNILKALETVMQAGVDAGLPADELAEIVFQAIERDDLYVLPAFMDEGNQAFAAAVAMGRATGQNNYPPFTEAFLQTLKEIEQAG</sequence>
<name>A0ABW1SDS7_9PROT</name>
<dbReference type="InterPro" id="IPR036291">
    <property type="entry name" value="NAD(P)-bd_dom_sf"/>
</dbReference>
<dbReference type="Gene3D" id="3.40.50.720">
    <property type="entry name" value="NAD(P)-binding Rossmann-like Domain"/>
    <property type="match status" value="1"/>
</dbReference>
<dbReference type="InterPro" id="IPR002347">
    <property type="entry name" value="SDR_fam"/>
</dbReference>
<dbReference type="CDD" id="cd05233">
    <property type="entry name" value="SDR_c"/>
    <property type="match status" value="1"/>
</dbReference>
<protein>
    <submittedName>
        <fullName evidence="5">SDR family NAD(P)-dependent oxidoreductase</fullName>
    </submittedName>
</protein>
<comment type="similarity">
    <text evidence="1 3">Belongs to the short-chain dehydrogenases/reductases (SDR) family.</text>
</comment>
<dbReference type="Proteomes" id="UP001596303">
    <property type="component" value="Unassembled WGS sequence"/>
</dbReference>
<proteinExistence type="inferred from homology"/>
<evidence type="ECO:0000256" key="2">
    <source>
        <dbReference type="ARBA" id="ARBA00023002"/>
    </source>
</evidence>
<evidence type="ECO:0000313" key="6">
    <source>
        <dbReference type="Proteomes" id="UP001596303"/>
    </source>
</evidence>
<accession>A0ABW1SDS7</accession>
<feature type="domain" description="Ketoreductase" evidence="4">
    <location>
        <begin position="7"/>
        <end position="184"/>
    </location>
</feature>
<dbReference type="PRINTS" id="PR00080">
    <property type="entry name" value="SDRFAMILY"/>
</dbReference>
<keyword evidence="2" id="KW-0560">Oxidoreductase</keyword>
<evidence type="ECO:0000259" key="4">
    <source>
        <dbReference type="SMART" id="SM00822"/>
    </source>
</evidence>
<keyword evidence="6" id="KW-1185">Reference proteome</keyword>
<dbReference type="PRINTS" id="PR00081">
    <property type="entry name" value="GDHRDH"/>
</dbReference>
<gene>
    <name evidence="5" type="ORF">ACFQDM_16730</name>
</gene>
<organism evidence="5 6">
    <name type="scientific">Ponticaulis profundi</name>
    <dbReference type="NCBI Taxonomy" id="2665222"/>
    <lineage>
        <taxon>Bacteria</taxon>
        <taxon>Pseudomonadati</taxon>
        <taxon>Pseudomonadota</taxon>
        <taxon>Alphaproteobacteria</taxon>
        <taxon>Hyphomonadales</taxon>
        <taxon>Hyphomonadaceae</taxon>
        <taxon>Ponticaulis</taxon>
    </lineage>
</organism>
<reference evidence="6" key="1">
    <citation type="journal article" date="2019" name="Int. J. Syst. Evol. Microbiol.">
        <title>The Global Catalogue of Microorganisms (GCM) 10K type strain sequencing project: providing services to taxonomists for standard genome sequencing and annotation.</title>
        <authorList>
            <consortium name="The Broad Institute Genomics Platform"/>
            <consortium name="The Broad Institute Genome Sequencing Center for Infectious Disease"/>
            <person name="Wu L."/>
            <person name="Ma J."/>
        </authorList>
    </citation>
    <scope>NUCLEOTIDE SEQUENCE [LARGE SCALE GENOMIC DNA]</scope>
    <source>
        <strain evidence="6">CGMCC-1.15741</strain>
    </source>
</reference>